<keyword evidence="1" id="KW-1133">Transmembrane helix</keyword>
<dbReference type="EMBL" id="QUNF01000001">
    <property type="protein sequence ID" value="REG94588.1"/>
    <property type="molecule type" value="Genomic_DNA"/>
</dbReference>
<dbReference type="AlphaFoldDB" id="A0A3E0E8L5"/>
<accession>A0A3E0E8L5</accession>
<evidence type="ECO:0000313" key="3">
    <source>
        <dbReference type="Proteomes" id="UP000256405"/>
    </source>
</evidence>
<organism evidence="2 3">
    <name type="scientific">Algoriphagus antarcticus</name>
    <dbReference type="NCBI Taxonomy" id="238540"/>
    <lineage>
        <taxon>Bacteria</taxon>
        <taxon>Pseudomonadati</taxon>
        <taxon>Bacteroidota</taxon>
        <taxon>Cytophagia</taxon>
        <taxon>Cytophagales</taxon>
        <taxon>Cyclobacteriaceae</taxon>
        <taxon>Algoriphagus</taxon>
    </lineage>
</organism>
<dbReference type="RefSeq" id="WP_086542097.1">
    <property type="nucleotide sequence ID" value="NZ_MSSW01000042.1"/>
</dbReference>
<name>A0A3E0E8L5_9BACT</name>
<protein>
    <submittedName>
        <fullName evidence="2">Uncharacterized protein</fullName>
    </submittedName>
</protein>
<proteinExistence type="predicted"/>
<evidence type="ECO:0000256" key="1">
    <source>
        <dbReference type="SAM" id="Phobius"/>
    </source>
</evidence>
<sequence>MKGFVVSGIACLMMLWAGSVSGQVEEEKLVFRNLDESLGLSNSNILSMIWGFFVLMDLLMKFRPIRKTRADFG</sequence>
<reference evidence="2 3" key="1">
    <citation type="submission" date="2018-08" db="EMBL/GenBank/DDBJ databases">
        <title>Genomic Encyclopedia of Archaeal and Bacterial Type Strains, Phase II (KMG-II): from individual species to whole genera.</title>
        <authorList>
            <person name="Goeker M."/>
        </authorList>
    </citation>
    <scope>NUCLEOTIDE SEQUENCE [LARGE SCALE GENOMIC DNA]</scope>
    <source>
        <strain evidence="2 3">DSM 15986</strain>
    </source>
</reference>
<keyword evidence="1" id="KW-0812">Transmembrane</keyword>
<comment type="caution">
    <text evidence="2">The sequence shown here is derived from an EMBL/GenBank/DDBJ whole genome shotgun (WGS) entry which is preliminary data.</text>
</comment>
<dbReference type="Proteomes" id="UP000256405">
    <property type="component" value="Unassembled WGS sequence"/>
</dbReference>
<feature type="transmembrane region" description="Helical" evidence="1">
    <location>
        <begin position="38"/>
        <end position="59"/>
    </location>
</feature>
<keyword evidence="1" id="KW-0472">Membrane</keyword>
<gene>
    <name evidence="2" type="ORF">C8N25_101421</name>
</gene>
<keyword evidence="3" id="KW-1185">Reference proteome</keyword>
<evidence type="ECO:0000313" key="2">
    <source>
        <dbReference type="EMBL" id="REG94588.1"/>
    </source>
</evidence>